<gene>
    <name evidence="2" type="ORF">RM479_18310</name>
</gene>
<keyword evidence="1" id="KW-1133">Transmembrane helix</keyword>
<dbReference type="EMBL" id="JAVREP010000012">
    <property type="protein sequence ID" value="MDT0330374.1"/>
    <property type="molecule type" value="Genomic_DNA"/>
</dbReference>
<reference evidence="3" key="1">
    <citation type="submission" date="2023-07" db="EMBL/GenBank/DDBJ databases">
        <title>30 novel species of actinomycetes from the DSMZ collection.</title>
        <authorList>
            <person name="Nouioui I."/>
        </authorList>
    </citation>
    <scope>NUCLEOTIDE SEQUENCE [LARGE SCALE GENOMIC DNA]</scope>
    <source>
        <strain evidence="3">DSM 44743</strain>
    </source>
</reference>
<comment type="caution">
    <text evidence="2">The sequence shown here is derived from an EMBL/GenBank/DDBJ whole genome shotgun (WGS) entry which is preliminary data.</text>
</comment>
<evidence type="ECO:0000313" key="3">
    <source>
        <dbReference type="Proteomes" id="UP001183390"/>
    </source>
</evidence>
<protein>
    <submittedName>
        <fullName evidence="2">Uncharacterized protein</fullName>
    </submittedName>
</protein>
<dbReference type="RefSeq" id="WP_311512940.1">
    <property type="nucleotide sequence ID" value="NZ_JAVREP010000012.1"/>
</dbReference>
<feature type="transmembrane region" description="Helical" evidence="1">
    <location>
        <begin position="67"/>
        <end position="86"/>
    </location>
</feature>
<evidence type="ECO:0000313" key="2">
    <source>
        <dbReference type="EMBL" id="MDT0330374.1"/>
    </source>
</evidence>
<proteinExistence type="predicted"/>
<dbReference type="Proteomes" id="UP001183390">
    <property type="component" value="Unassembled WGS sequence"/>
</dbReference>
<feature type="transmembrane region" description="Helical" evidence="1">
    <location>
        <begin position="139"/>
        <end position="160"/>
    </location>
</feature>
<keyword evidence="1" id="KW-0472">Membrane</keyword>
<name>A0ABU2MCG5_9ACTN</name>
<feature type="transmembrane region" description="Helical" evidence="1">
    <location>
        <begin position="34"/>
        <end position="55"/>
    </location>
</feature>
<keyword evidence="3" id="KW-1185">Reference proteome</keyword>
<accession>A0ABU2MCG5</accession>
<keyword evidence="1" id="KW-0812">Transmembrane</keyword>
<sequence length="208" mass="20940">MSTGPAQPLLSLIRRSWGDPTPVMNPFVAAGPGWVRALVLSACGALAIGGAVGSARAPRGRASARSTSVSVAVYGVCVLLSGVWVIDPMSVPPPGATGAAAPRADAAVRTALGWAAPIAPTRAILGGSGCMRSTGRGGLVPYSWASALVAVVGGVVALAVPTLAGAVAWTVTVVLWAWAWPSTPCALVQRDLAPGRHPIPVPPPRRRP</sequence>
<evidence type="ECO:0000256" key="1">
    <source>
        <dbReference type="SAM" id="Phobius"/>
    </source>
</evidence>
<organism evidence="2 3">
    <name type="scientific">Nocardiopsis lambiniae</name>
    <dbReference type="NCBI Taxonomy" id="3075539"/>
    <lineage>
        <taxon>Bacteria</taxon>
        <taxon>Bacillati</taxon>
        <taxon>Actinomycetota</taxon>
        <taxon>Actinomycetes</taxon>
        <taxon>Streptosporangiales</taxon>
        <taxon>Nocardiopsidaceae</taxon>
        <taxon>Nocardiopsis</taxon>
    </lineage>
</organism>